<dbReference type="AlphaFoldDB" id="A0A0C2ZS89"/>
<reference evidence="3" key="2">
    <citation type="submission" date="2015-01" db="EMBL/GenBank/DDBJ databases">
        <title>Evolutionary Origins and Diversification of the Mycorrhizal Mutualists.</title>
        <authorList>
            <consortium name="DOE Joint Genome Institute"/>
            <consortium name="Mycorrhizal Genomics Consortium"/>
            <person name="Kohler A."/>
            <person name="Kuo A."/>
            <person name="Nagy L.G."/>
            <person name="Floudas D."/>
            <person name="Copeland A."/>
            <person name="Barry K.W."/>
            <person name="Cichocki N."/>
            <person name="Veneault-Fourrey C."/>
            <person name="LaButti K."/>
            <person name="Lindquist E.A."/>
            <person name="Lipzen A."/>
            <person name="Lundell T."/>
            <person name="Morin E."/>
            <person name="Murat C."/>
            <person name="Riley R."/>
            <person name="Ohm R."/>
            <person name="Sun H."/>
            <person name="Tunlid A."/>
            <person name="Henrissat B."/>
            <person name="Grigoriev I.V."/>
            <person name="Hibbett D.S."/>
            <person name="Martin F."/>
        </authorList>
    </citation>
    <scope>NUCLEOTIDE SEQUENCE [LARGE SCALE GENOMIC DNA]</scope>
    <source>
        <strain evidence="3">Foug A</strain>
    </source>
</reference>
<dbReference type="Proteomes" id="UP000053989">
    <property type="component" value="Unassembled WGS sequence"/>
</dbReference>
<keyword evidence="1" id="KW-0732">Signal</keyword>
<organism evidence="2 3">
    <name type="scientific">Scleroderma citrinum Foug A</name>
    <dbReference type="NCBI Taxonomy" id="1036808"/>
    <lineage>
        <taxon>Eukaryota</taxon>
        <taxon>Fungi</taxon>
        <taxon>Dikarya</taxon>
        <taxon>Basidiomycota</taxon>
        <taxon>Agaricomycotina</taxon>
        <taxon>Agaricomycetes</taxon>
        <taxon>Agaricomycetidae</taxon>
        <taxon>Boletales</taxon>
        <taxon>Sclerodermatineae</taxon>
        <taxon>Sclerodermataceae</taxon>
        <taxon>Scleroderma</taxon>
    </lineage>
</organism>
<dbReference type="HOGENOM" id="CLU_2723655_0_0_1"/>
<gene>
    <name evidence="2" type="ORF">SCLCIDRAFT_300012</name>
</gene>
<proteinExistence type="predicted"/>
<feature type="signal peptide" evidence="1">
    <location>
        <begin position="1"/>
        <end position="23"/>
    </location>
</feature>
<evidence type="ECO:0008006" key="4">
    <source>
        <dbReference type="Google" id="ProtNLM"/>
    </source>
</evidence>
<feature type="chain" id="PRO_5002160509" description="Secreted protein" evidence="1">
    <location>
        <begin position="24"/>
        <end position="72"/>
    </location>
</feature>
<evidence type="ECO:0000256" key="1">
    <source>
        <dbReference type="SAM" id="SignalP"/>
    </source>
</evidence>
<dbReference type="EMBL" id="KN822135">
    <property type="protein sequence ID" value="KIM55447.1"/>
    <property type="molecule type" value="Genomic_DNA"/>
</dbReference>
<reference evidence="2 3" key="1">
    <citation type="submission" date="2014-04" db="EMBL/GenBank/DDBJ databases">
        <authorList>
            <consortium name="DOE Joint Genome Institute"/>
            <person name="Kuo A."/>
            <person name="Kohler A."/>
            <person name="Nagy L.G."/>
            <person name="Floudas D."/>
            <person name="Copeland A."/>
            <person name="Barry K.W."/>
            <person name="Cichocki N."/>
            <person name="Veneault-Fourrey C."/>
            <person name="LaButti K."/>
            <person name="Lindquist E.A."/>
            <person name="Lipzen A."/>
            <person name="Lundell T."/>
            <person name="Morin E."/>
            <person name="Murat C."/>
            <person name="Sun H."/>
            <person name="Tunlid A."/>
            <person name="Henrissat B."/>
            <person name="Grigoriev I.V."/>
            <person name="Hibbett D.S."/>
            <person name="Martin F."/>
            <person name="Nordberg H.P."/>
            <person name="Cantor M.N."/>
            <person name="Hua S.X."/>
        </authorList>
    </citation>
    <scope>NUCLEOTIDE SEQUENCE [LARGE SCALE GENOMIC DNA]</scope>
    <source>
        <strain evidence="2 3">Foug A</strain>
    </source>
</reference>
<accession>A0A0C2ZS89</accession>
<sequence>MQDKWRWAVVFLVKFSNTVESQALRVSKDGRPACSCAVDLQNIGANVLPIWFRFFRVNLISVQLIRLFESAS</sequence>
<dbReference type="InParanoid" id="A0A0C2ZS89"/>
<evidence type="ECO:0000313" key="2">
    <source>
        <dbReference type="EMBL" id="KIM55447.1"/>
    </source>
</evidence>
<protein>
    <recommendedName>
        <fullName evidence="4">Secreted protein</fullName>
    </recommendedName>
</protein>
<name>A0A0C2ZS89_9AGAM</name>
<evidence type="ECO:0000313" key="3">
    <source>
        <dbReference type="Proteomes" id="UP000053989"/>
    </source>
</evidence>
<keyword evidence="3" id="KW-1185">Reference proteome</keyword>